<evidence type="ECO:0008006" key="7">
    <source>
        <dbReference type="Google" id="ProtNLM"/>
    </source>
</evidence>
<feature type="domain" description="AMP-binding enzyme C-terminal" evidence="4">
    <location>
        <begin position="488"/>
        <end position="562"/>
    </location>
</feature>
<dbReference type="Gene3D" id="3.30.300.30">
    <property type="match status" value="1"/>
</dbReference>
<dbReference type="InterPro" id="IPR025110">
    <property type="entry name" value="AMP-bd_C"/>
</dbReference>
<comment type="similarity">
    <text evidence="1">Belongs to the ATP-dependent AMP-binding enzyme family.</text>
</comment>
<dbReference type="InterPro" id="IPR000873">
    <property type="entry name" value="AMP-dep_synth/lig_dom"/>
</dbReference>
<evidence type="ECO:0000259" key="4">
    <source>
        <dbReference type="Pfam" id="PF13193"/>
    </source>
</evidence>
<evidence type="ECO:0000259" key="3">
    <source>
        <dbReference type="Pfam" id="PF00501"/>
    </source>
</evidence>
<feature type="domain" description="AMP-dependent synthetase/ligase" evidence="3">
    <location>
        <begin position="57"/>
        <end position="435"/>
    </location>
</feature>
<reference evidence="5" key="1">
    <citation type="submission" date="2023-03" db="EMBL/GenBank/DDBJ databases">
        <title>Massive genome expansion in bonnet fungi (Mycena s.s.) driven by repeated elements and novel gene families across ecological guilds.</title>
        <authorList>
            <consortium name="Lawrence Berkeley National Laboratory"/>
            <person name="Harder C.B."/>
            <person name="Miyauchi S."/>
            <person name="Viragh M."/>
            <person name="Kuo A."/>
            <person name="Thoen E."/>
            <person name="Andreopoulos B."/>
            <person name="Lu D."/>
            <person name="Skrede I."/>
            <person name="Drula E."/>
            <person name="Henrissat B."/>
            <person name="Morin E."/>
            <person name="Kohler A."/>
            <person name="Barry K."/>
            <person name="LaButti K."/>
            <person name="Morin E."/>
            <person name="Salamov A."/>
            <person name="Lipzen A."/>
            <person name="Mereny Z."/>
            <person name="Hegedus B."/>
            <person name="Baldrian P."/>
            <person name="Stursova M."/>
            <person name="Weitz H."/>
            <person name="Taylor A."/>
            <person name="Grigoriev I.V."/>
            <person name="Nagy L.G."/>
            <person name="Martin F."/>
            <person name="Kauserud H."/>
        </authorList>
    </citation>
    <scope>NUCLEOTIDE SEQUENCE</scope>
    <source>
        <strain evidence="5">CBHHK182m</strain>
    </source>
</reference>
<evidence type="ECO:0000256" key="2">
    <source>
        <dbReference type="ARBA" id="ARBA00022598"/>
    </source>
</evidence>
<dbReference type="PROSITE" id="PS00455">
    <property type="entry name" value="AMP_BINDING"/>
    <property type="match status" value="1"/>
</dbReference>
<proteinExistence type="inferred from homology"/>
<dbReference type="SUPFAM" id="SSF56801">
    <property type="entry name" value="Acetyl-CoA synthetase-like"/>
    <property type="match status" value="1"/>
</dbReference>
<accession>A0AAD7K9Q0</accession>
<protein>
    <recommendedName>
        <fullName evidence="7">Acetyl-CoA synthetase-like protein</fullName>
    </recommendedName>
</protein>
<dbReference type="Proteomes" id="UP001215598">
    <property type="component" value="Unassembled WGS sequence"/>
</dbReference>
<dbReference type="PANTHER" id="PTHR43201:SF5">
    <property type="entry name" value="MEDIUM-CHAIN ACYL-COA LIGASE ACSF2, MITOCHONDRIAL"/>
    <property type="match status" value="1"/>
</dbReference>
<organism evidence="5 6">
    <name type="scientific">Mycena metata</name>
    <dbReference type="NCBI Taxonomy" id="1033252"/>
    <lineage>
        <taxon>Eukaryota</taxon>
        <taxon>Fungi</taxon>
        <taxon>Dikarya</taxon>
        <taxon>Basidiomycota</taxon>
        <taxon>Agaricomycotina</taxon>
        <taxon>Agaricomycetes</taxon>
        <taxon>Agaricomycetidae</taxon>
        <taxon>Agaricales</taxon>
        <taxon>Marasmiineae</taxon>
        <taxon>Mycenaceae</taxon>
        <taxon>Mycena</taxon>
    </lineage>
</organism>
<dbReference type="EMBL" id="JARKIB010000004">
    <property type="protein sequence ID" value="KAJ7781272.1"/>
    <property type="molecule type" value="Genomic_DNA"/>
</dbReference>
<dbReference type="PANTHER" id="PTHR43201">
    <property type="entry name" value="ACYL-COA SYNTHETASE"/>
    <property type="match status" value="1"/>
</dbReference>
<comment type="caution">
    <text evidence="5">The sequence shown here is derived from an EMBL/GenBank/DDBJ whole genome shotgun (WGS) entry which is preliminary data.</text>
</comment>
<dbReference type="InterPro" id="IPR045851">
    <property type="entry name" value="AMP-bd_C_sf"/>
</dbReference>
<sequence>MSDWRPQRTLAEVEALLCAPGSVHELETRLIDGRVHRVYKNQWPSARTFWLWCSDLHGDKLYVVFENQRYTYKQVFTSSLRAASIYSKIYGVKKGDRVGICSRNYPEYLVAFWACHLIGAVPVLANAWLPTAPLVHCLVNTQCKLIILDSERADRLEPVVKKLTAEAGATGVVVIESYEGKGHWKGMQRWETVLKNYKGDSTQILKHDPELVPEDNAVIFFTSGTTGLPKGVLSTHRQFLTNALNTLVARRRAVLRRGEEIPVPSPEDPQPGVLIAVPLFHVTGMSSLTLTTSLAGGKITLIRKWNPAEAARLIKQERLTSAGGVPSMAADLIESALKGYDLDSLTFGGAPAASIFTTRARRAFPNVTLSQGYGLTETNSIATSVAGDDYVARPTCCGLPSPVNDILIMKDGQALPRGQIGEIWIRGVNIFQGYWRDPAATAKVVTKDGWFATGDLGLQDEEGFVYIRDRIKDIIIRGGENIDSSTVENALFTEGVREVAAVAVPDKRLGELVAAVVSIKPEYRDKITEESLITLSRTHLPSFAVPVLVLFQAEFPHNPAGKILKSELRELARREWEKRGRKPAAKL</sequence>
<dbReference type="AlphaFoldDB" id="A0AAD7K9Q0"/>
<gene>
    <name evidence="5" type="ORF">B0H16DRAFT_613859</name>
</gene>
<keyword evidence="6" id="KW-1185">Reference proteome</keyword>
<name>A0AAD7K9Q0_9AGAR</name>
<evidence type="ECO:0000313" key="5">
    <source>
        <dbReference type="EMBL" id="KAJ7781272.1"/>
    </source>
</evidence>
<dbReference type="Pfam" id="PF00501">
    <property type="entry name" value="AMP-binding"/>
    <property type="match status" value="1"/>
</dbReference>
<evidence type="ECO:0000256" key="1">
    <source>
        <dbReference type="ARBA" id="ARBA00006432"/>
    </source>
</evidence>
<dbReference type="InterPro" id="IPR042099">
    <property type="entry name" value="ANL_N_sf"/>
</dbReference>
<keyword evidence="2" id="KW-0436">Ligase</keyword>
<dbReference type="Pfam" id="PF13193">
    <property type="entry name" value="AMP-binding_C"/>
    <property type="match status" value="1"/>
</dbReference>
<dbReference type="GO" id="GO:0031956">
    <property type="term" value="F:medium-chain fatty acid-CoA ligase activity"/>
    <property type="evidence" value="ECO:0007669"/>
    <property type="project" value="TreeGrafter"/>
</dbReference>
<dbReference type="Gene3D" id="3.40.50.12780">
    <property type="entry name" value="N-terminal domain of ligase-like"/>
    <property type="match status" value="1"/>
</dbReference>
<dbReference type="InterPro" id="IPR020845">
    <property type="entry name" value="AMP-binding_CS"/>
</dbReference>
<dbReference type="GO" id="GO:0006631">
    <property type="term" value="P:fatty acid metabolic process"/>
    <property type="evidence" value="ECO:0007669"/>
    <property type="project" value="TreeGrafter"/>
</dbReference>
<evidence type="ECO:0000313" key="6">
    <source>
        <dbReference type="Proteomes" id="UP001215598"/>
    </source>
</evidence>